<dbReference type="PATRIC" id="fig|1393034.3.peg.861"/>
<dbReference type="STRING" id="1393034.HMPREF3192_00894"/>
<accession>A0A133XTT0</accession>
<reference evidence="2" key="1">
    <citation type="submission" date="2016-01" db="EMBL/GenBank/DDBJ databases">
        <authorList>
            <person name="Mitreva M."/>
            <person name="Pepin K.H."/>
            <person name="Mihindukulasuriya K.A."/>
            <person name="Fulton R."/>
            <person name="Fronick C."/>
            <person name="O'Laughlin M."/>
            <person name="Miner T."/>
            <person name="Herter B."/>
            <person name="Rosa B.A."/>
            <person name="Cordes M."/>
            <person name="Tomlinson C."/>
            <person name="Wollam A."/>
            <person name="Palsikar V.B."/>
            <person name="Mardis E.R."/>
            <person name="Wilson R.K."/>
        </authorList>
    </citation>
    <scope>NUCLEOTIDE SEQUENCE [LARGE SCALE GENOMIC DNA]</scope>
    <source>
        <strain evidence="2">DNF00019</strain>
    </source>
</reference>
<dbReference type="Proteomes" id="UP000070675">
    <property type="component" value="Unassembled WGS sequence"/>
</dbReference>
<dbReference type="RefSeq" id="WP_066305585.1">
    <property type="nucleotide sequence ID" value="NZ_KQ959496.1"/>
</dbReference>
<dbReference type="EMBL" id="LSCR01000016">
    <property type="protein sequence ID" value="KXB34347.1"/>
    <property type="molecule type" value="Genomic_DNA"/>
</dbReference>
<proteinExistence type="predicted"/>
<evidence type="ECO:0000313" key="2">
    <source>
        <dbReference type="Proteomes" id="UP000070675"/>
    </source>
</evidence>
<evidence type="ECO:0000313" key="1">
    <source>
        <dbReference type="EMBL" id="KXB34347.1"/>
    </source>
</evidence>
<dbReference type="OrthoDB" id="9803907at2"/>
<protein>
    <submittedName>
        <fullName evidence="1">Uncharacterized protein</fullName>
    </submittedName>
</protein>
<sequence>MTSSAASGATSAAAHAAVNAQVPDGEDPAWLKDIDFSILRKLTQSDADKNVSDKNSSDKGTASMSFYVCGGTNELLHDYLAKAGIQATVEASAEKILAKSGIKTLEVVANYTAFLAILKIF</sequence>
<dbReference type="AlphaFoldDB" id="A0A133XTT0"/>
<organism evidence="1 2">
    <name type="scientific">Atopobium deltae</name>
    <dbReference type="NCBI Taxonomy" id="1393034"/>
    <lineage>
        <taxon>Bacteria</taxon>
        <taxon>Bacillati</taxon>
        <taxon>Actinomycetota</taxon>
        <taxon>Coriobacteriia</taxon>
        <taxon>Coriobacteriales</taxon>
        <taxon>Atopobiaceae</taxon>
        <taxon>Atopobium</taxon>
    </lineage>
</organism>
<name>A0A133XTT0_9ACTN</name>
<keyword evidence="2" id="KW-1185">Reference proteome</keyword>
<gene>
    <name evidence="1" type="ORF">HMPREF3192_00894</name>
</gene>
<comment type="caution">
    <text evidence="1">The sequence shown here is derived from an EMBL/GenBank/DDBJ whole genome shotgun (WGS) entry which is preliminary data.</text>
</comment>